<organism evidence="1">
    <name type="scientific">marine metagenome</name>
    <dbReference type="NCBI Taxonomy" id="408172"/>
    <lineage>
        <taxon>unclassified sequences</taxon>
        <taxon>metagenomes</taxon>
        <taxon>ecological metagenomes</taxon>
    </lineage>
</organism>
<reference evidence="1" key="1">
    <citation type="submission" date="2018-05" db="EMBL/GenBank/DDBJ databases">
        <authorList>
            <person name="Lanie J.A."/>
            <person name="Ng W.-L."/>
            <person name="Kazmierczak K.M."/>
            <person name="Andrzejewski T.M."/>
            <person name="Davidsen T.M."/>
            <person name="Wayne K.J."/>
            <person name="Tettelin H."/>
            <person name="Glass J.I."/>
            <person name="Rusch D."/>
            <person name="Podicherti R."/>
            <person name="Tsui H.-C.T."/>
            <person name="Winkler M.E."/>
        </authorList>
    </citation>
    <scope>NUCLEOTIDE SEQUENCE</scope>
</reference>
<gene>
    <name evidence="1" type="ORF">METZ01_LOCUS461077</name>
</gene>
<dbReference type="AlphaFoldDB" id="A0A383AKV8"/>
<evidence type="ECO:0000313" key="1">
    <source>
        <dbReference type="EMBL" id="SVE08223.1"/>
    </source>
</evidence>
<proteinExistence type="predicted"/>
<name>A0A383AKV8_9ZZZZ</name>
<feature type="non-terminal residue" evidence="1">
    <location>
        <position position="80"/>
    </location>
</feature>
<sequence length="80" mass="8865">MNAPSNNGSESDPPLIDQIPLELEPRIKEFFGNGEEIKVAVSTDLLENGNYGQDWLIATVDQLIMARLNGTPEYDLHVIP</sequence>
<protein>
    <submittedName>
        <fullName evidence="1">Uncharacterized protein</fullName>
    </submittedName>
</protein>
<dbReference type="EMBL" id="UINC01192874">
    <property type="protein sequence ID" value="SVE08223.1"/>
    <property type="molecule type" value="Genomic_DNA"/>
</dbReference>
<accession>A0A383AKV8</accession>